<proteinExistence type="predicted"/>
<gene>
    <name evidence="1" type="ORF">SS50377_15104</name>
    <name evidence="2" type="ORF">SS50377_25536</name>
</gene>
<accession>V6LW95</accession>
<dbReference type="EMBL" id="KI546101">
    <property type="protein sequence ID" value="EST45084.1"/>
    <property type="molecule type" value="Genomic_DNA"/>
</dbReference>
<dbReference type="EMBL" id="AUWU02000005">
    <property type="protein sequence ID" value="KAH0573416.1"/>
    <property type="molecule type" value="Genomic_DNA"/>
</dbReference>
<reference evidence="1 2" key="1">
    <citation type="journal article" date="2014" name="PLoS Genet.">
        <title>The Genome of Spironucleus salmonicida Highlights a Fish Pathogen Adapted to Fluctuating Environments.</title>
        <authorList>
            <person name="Xu F."/>
            <person name="Jerlstrom-Hultqvist J."/>
            <person name="Einarsson E."/>
            <person name="Astvaldsson A."/>
            <person name="Svard S.G."/>
            <person name="Andersson J.O."/>
        </authorList>
    </citation>
    <scope>NUCLEOTIDE SEQUENCE</scope>
    <source>
        <strain evidence="2">ATCC 50377</strain>
    </source>
</reference>
<reference evidence="2" key="2">
    <citation type="submission" date="2020-12" db="EMBL/GenBank/DDBJ databases">
        <title>New Spironucleus salmonicida genome in near-complete chromosomes.</title>
        <authorList>
            <person name="Xu F."/>
            <person name="Kurt Z."/>
            <person name="Jimenez-Gonzalez A."/>
            <person name="Astvaldsson A."/>
            <person name="Andersson J.O."/>
            <person name="Svard S.G."/>
        </authorList>
    </citation>
    <scope>NUCLEOTIDE SEQUENCE</scope>
    <source>
        <strain evidence="2">ATCC 50377</strain>
    </source>
</reference>
<evidence type="ECO:0000313" key="3">
    <source>
        <dbReference type="Proteomes" id="UP000018208"/>
    </source>
</evidence>
<evidence type="ECO:0000313" key="2">
    <source>
        <dbReference type="EMBL" id="KAH0573416.1"/>
    </source>
</evidence>
<dbReference type="VEuPathDB" id="GiardiaDB:SS50377_25536"/>
<dbReference type="AlphaFoldDB" id="V6LW95"/>
<organism evidence="1">
    <name type="scientific">Spironucleus salmonicida</name>
    <dbReference type="NCBI Taxonomy" id="348837"/>
    <lineage>
        <taxon>Eukaryota</taxon>
        <taxon>Metamonada</taxon>
        <taxon>Diplomonadida</taxon>
        <taxon>Hexamitidae</taxon>
        <taxon>Hexamitinae</taxon>
        <taxon>Spironucleus</taxon>
    </lineage>
</organism>
<name>V6LW95_9EUKA</name>
<evidence type="ECO:0000313" key="1">
    <source>
        <dbReference type="EMBL" id="EST45084.1"/>
    </source>
</evidence>
<sequence>MFSQTPQQLKTLLTQFNINDDVVECLLEDVRTQNFENKISTYYENGEVRTYIDIESQYQINPLLLAAMTDQVKFQNISDSLELPNLLNYAAKVQSSVVLLPCQFVVPSYYKDIYENSTDTHSLCLDDIIVRKGIFSVEGRNLIDLDFMEGSLGSVYSSSICFNFSHNPMLKLSQIRKFLEINQFKAKQIIAVNINIDCDLQDEITLDQKLLQESYFLNFVDTSQEYSYQNCKKVFIDQSDLPKLTTTQFPNMKDLCVSFSTEFQLSTQIQKQLTSINNQQFNKNIFFIINNEVTLDYQQINTIKNDFDEKISRAKILFTEPIERTTLNNGQILLTNTENNAAFVFFEGLINNKATLTSLSESNILNIYHQQNNQVFQILIQKEQILKNQPLYLFQSFWPQKLAQENAFLNLIFSQKKFPKLQFPSFDNSSIFNVIRQLNASSIISKEPIIGYFEPMPISISLLCCCQSSQFISELFTLHNKFEAIQLLLSGQIKNLIPFTPEKNVVIQINEGVVQQFTIEFKNAKQPEFSVLDQNVSPYIAQLKQQFGSENLTVICDLDCKFFSILQIK</sequence>
<dbReference type="Proteomes" id="UP000018208">
    <property type="component" value="Unassembled WGS sequence"/>
</dbReference>
<keyword evidence="3" id="KW-1185">Reference proteome</keyword>
<protein>
    <submittedName>
        <fullName evidence="1">Uncharacterized protein</fullName>
    </submittedName>
</protein>